<dbReference type="PANTHER" id="PTHR22928">
    <property type="entry name" value="TELOMERE-ASSOCIATED PROTEIN RIF1"/>
    <property type="match status" value="1"/>
</dbReference>
<dbReference type="PANTHER" id="PTHR22928:SF3">
    <property type="entry name" value="TELOMERE-ASSOCIATED PROTEIN RIF1"/>
    <property type="match status" value="1"/>
</dbReference>
<feature type="compositionally biased region" description="Polar residues" evidence="7">
    <location>
        <begin position="1165"/>
        <end position="1181"/>
    </location>
</feature>
<dbReference type="InterPro" id="IPR016024">
    <property type="entry name" value="ARM-type_fold"/>
</dbReference>
<sequence>MTSTNSSLLPLLESLEDSSVGQTEQTDAYLTITSRLSGEDGRNFLPAVVKHFPRLGKVFQTHISCQNIELSQAALQALGFCVFHSNVVSGIPENISEELLSSLASLVVNVKDKNTCTRALWVISKQNFPVEVVAKKVPEILKTLEVVQAREDIQSVIIGHEALNVVIRLLEQTPVQMGEAAVQWAKLVIPLVVHSASKVRLRAAAALEMGMPLLLKKQQEVAAIIEPLMSSKLIPELQKLFSSKNESNVLKLWPLFVRLLGKLLHRGGPFINSLLHLEELGFRSSSPVIKKIAFIAWKSLIDNFALNPEILCSAKRLKLLMQPLSSIQVRTEALLLTKLEVWWYLVVKLGPNLAANFEQVGVPLLQSAINAESQSQTPVTPARNTSQNTSVASCTPKAGNLTLNSPCSTPRMNLNSSVNGQQPFTSIQLLGLEMLLHYCMGPAVTDAAAQHKLQLSLEPLVCPLLASPSTFNKFSSVLISAVRDGFITVGKDASDALLVLIWNNLVGLVVAAVETAGNKKERQGSEALTVLLQTLQSVVSSEALPTNRTLALLEATVKRLPHKILGSAAYQVANMDVLNGTPALFLFDLFFNSCLLPSFVLDERFFVCLELLVSCGLSGPTSSLAFSESVLRIIGRAADVVPDKEHLWRMWSIVVNPLTDTIMQTNEVNQGDALEHNFTAVYSALMFPLSHLLLGQALPQMTQKSLLGTWSRMYKAFARCSALVATAEENVCCEELCCKIAAALDKQALANLSTLDAVANILLVIIECVDFSPYTAKFQQKNKSPHTPLNWGRKKNKALGNLASFQTLLVLSMDSLLSQGTSETGESSGASLCGAASVLFAALSVLFNNLAVSTAIQEVVSSLSGPLAAFFEQTGRAQNEQQDFFQSVAPKLEKLVGEMLTCLQSRTVMSYDSELLVLLVPLLRVLLPHKSKQIRTLVTQFWNATFGNAPVLTYPEELKLILSQVKQNTMIILPGFQAVDLNDDFSGQYSGECSQLETKISGVGVTPSGKRDSLLARAEELRPKTSSKPLLGKLDFGSPKRPRQELLEEEASLDFVFIPPEPKERVLTEHQKEVMRNKRTDIPAMYNNLDASLDTTLFSQYSQSQDELMNKLSADDKAADTPVNEAQQEKMDTEGLAQDAIKLKSKSAEEGACNEDTSAEEGDISRQSNLEGSTNDCNVSGSPDVVSGTPQKPTSRRQSFITLEKYVEGQTASPIANSKFTGSLGTPEDQVSNAPLMDTEAMQNPTVKETSQMSSGPNDSHPENDQETESAQPVISAGEAEQGQEADPVANNCGQDTADDEGIIPNTQVDSAEADIALAESMECAPLEEHPNDALDSSQNSQNTPGSVEIRRSGRRRSKPIRPGEDPNEKNKLGKAKELLTNRANVQKTPATQPEILSQGRSSRRSKNAVELLAVEDNVSSRTRTEHAKIRQNSQGRPSRKCRVTDGEVQEDEDQTSDRSAAEETKSSKKSGQKAQLLMAEAEVLSQSKISKVSTPLNKDQDSQNVASADSQNVTLSPPSLVVGSSHGKRTRKLATEADSEASSVPPYEGLNENKVLQIGDKEEHSQESSQGSARYRTRRSSQINVENSESDASETCDNSHTSKRRGRKPNLSSPVLTPSQPKNEAEQPEGVEQVESQLETKMESSELTQETETKAAVSDTVEPAETKEAEEVLQNDVKLSETVDSDVSVKCHLETNAEVVKSMIVVLERTEKGPKYAVQEGSAAPVEGTSKGQFVHVCPHAKRGRGRRRCRSCHCKTRGSSSQDIDSCDSQNTVSLRESAASEDSLADPDSVEFQPADSSVHVGDSSTDDAVFEPSAPSTPSAASSTIETHSHVSVCKGDGQETLGVEDTIGQGTNGLEVNVEECQTDDICDPEEIVPLRESVEEHSTALEEPQGLNGDESVAPLLEQSNPTLEEVDGTQANNEDVAAAAACAALPDEPSAVLQAPTCVDSPPKQKYLDTVSGLVDVGHSPSSGKTRGVWSPSASPSTSILKKGQKRLQEEESPSPLPKSRRVSFADPIYHQELADDIDRRSPVIRSSGSNSPRSKNSAIAVQQKYIITPTKGIQALSPRNLRSPGYKSSKKCLMSEMSQEPKPIPKDCVFPALVGCSVPVEAILPQLTSNMWPRGFGQLVRARNIKTVGDLSALTPSEIKSLPIRSPKLSNVKKALKIYHEQQRKGRDDLKAFDEMESMTSELEETDTPLSLEEEKVSQKVIETELSVIPLATEQKPTDLPLAVKELASRLTLEELDHCSPEQLVVMHEQLSGMMRSIVVQLQSRLPCSTNNG</sequence>
<keyword evidence="6" id="KW-0131">Cell cycle</keyword>
<keyword evidence="4" id="KW-0779">Telomere</keyword>
<feature type="region of interest" description="Disordered" evidence="7">
    <location>
        <begin position="1780"/>
        <end position="1834"/>
    </location>
</feature>
<dbReference type="GO" id="GO:0000723">
    <property type="term" value="P:telomere maintenance"/>
    <property type="evidence" value="ECO:0007669"/>
    <property type="project" value="TreeGrafter"/>
</dbReference>
<dbReference type="GO" id="GO:0005634">
    <property type="term" value="C:nucleus"/>
    <property type="evidence" value="ECO:0007669"/>
    <property type="project" value="UniProtKB-SubCell"/>
</dbReference>
<proteinExistence type="predicted"/>
<evidence type="ECO:0000256" key="6">
    <source>
        <dbReference type="ARBA" id="ARBA00023306"/>
    </source>
</evidence>
<evidence type="ECO:0000313" key="9">
    <source>
        <dbReference type="Ensembl" id="ENSPKIP00000018877.1"/>
    </source>
</evidence>
<feature type="compositionally biased region" description="Polar residues" evidence="7">
    <location>
        <begin position="1382"/>
        <end position="1401"/>
    </location>
</feature>
<reference evidence="9" key="2">
    <citation type="submission" date="2025-09" db="UniProtKB">
        <authorList>
            <consortium name="Ensembl"/>
        </authorList>
    </citation>
    <scope>IDENTIFICATION</scope>
</reference>
<evidence type="ECO:0000256" key="4">
    <source>
        <dbReference type="ARBA" id="ARBA00022895"/>
    </source>
</evidence>
<comment type="subcellular location">
    <subcellularLocation>
        <location evidence="2">Chromosome</location>
        <location evidence="2">Telomere</location>
    </subcellularLocation>
    <subcellularLocation>
        <location evidence="1">Nucleus</location>
    </subcellularLocation>
</comment>
<keyword evidence="10" id="KW-1185">Reference proteome</keyword>
<feature type="compositionally biased region" description="Basic and acidic residues" evidence="7">
    <location>
        <begin position="1456"/>
        <end position="1467"/>
    </location>
</feature>
<name>A0A3B3RJR8_9TELE</name>
<evidence type="ECO:0000256" key="5">
    <source>
        <dbReference type="ARBA" id="ARBA00023242"/>
    </source>
</evidence>
<feature type="region of interest" description="Disordered" evidence="7">
    <location>
        <begin position="1969"/>
        <end position="2050"/>
    </location>
</feature>
<feature type="compositionally biased region" description="Low complexity" evidence="7">
    <location>
        <begin position="2037"/>
        <end position="2049"/>
    </location>
</feature>
<feature type="region of interest" description="Disordered" evidence="7">
    <location>
        <begin position="1115"/>
        <end position="1134"/>
    </location>
</feature>
<keyword evidence="5" id="KW-0539">Nucleus</keyword>
<protein>
    <submittedName>
        <fullName evidence="9">Replication timing regulatory factor 1</fullName>
    </submittedName>
</protein>
<evidence type="ECO:0000256" key="7">
    <source>
        <dbReference type="SAM" id="MobiDB-lite"/>
    </source>
</evidence>
<evidence type="ECO:0000256" key="1">
    <source>
        <dbReference type="ARBA" id="ARBA00004123"/>
    </source>
</evidence>
<feature type="compositionally biased region" description="Polar residues" evidence="7">
    <location>
        <begin position="1611"/>
        <end position="1623"/>
    </location>
</feature>
<feature type="compositionally biased region" description="Basic and acidic residues" evidence="7">
    <location>
        <begin position="2024"/>
        <end position="2033"/>
    </location>
</feature>
<dbReference type="GO" id="GO:0140445">
    <property type="term" value="C:chromosome, telomeric repeat region"/>
    <property type="evidence" value="ECO:0007669"/>
    <property type="project" value="TreeGrafter"/>
</dbReference>
<dbReference type="CDD" id="cd14267">
    <property type="entry name" value="Rif1_CTD_C-II_like"/>
    <property type="match status" value="1"/>
</dbReference>
<evidence type="ECO:0000313" key="10">
    <source>
        <dbReference type="Proteomes" id="UP000261540"/>
    </source>
</evidence>
<feature type="compositionally biased region" description="Polar residues" evidence="7">
    <location>
        <begin position="375"/>
        <end position="393"/>
    </location>
</feature>
<organism evidence="9 10">
    <name type="scientific">Paramormyrops kingsleyae</name>
    <dbReference type="NCBI Taxonomy" id="1676925"/>
    <lineage>
        <taxon>Eukaryota</taxon>
        <taxon>Metazoa</taxon>
        <taxon>Chordata</taxon>
        <taxon>Craniata</taxon>
        <taxon>Vertebrata</taxon>
        <taxon>Euteleostomi</taxon>
        <taxon>Actinopterygii</taxon>
        <taxon>Neopterygii</taxon>
        <taxon>Teleostei</taxon>
        <taxon>Osteoglossocephala</taxon>
        <taxon>Osteoglossomorpha</taxon>
        <taxon>Osteoglossiformes</taxon>
        <taxon>Mormyridae</taxon>
        <taxon>Paramormyrops</taxon>
    </lineage>
</organism>
<feature type="compositionally biased region" description="Basic and acidic residues" evidence="7">
    <location>
        <begin position="1362"/>
        <end position="1380"/>
    </location>
</feature>
<dbReference type="STRING" id="1676925.ENSPKIP00000018877"/>
<dbReference type="CTD" id="55183"/>
<dbReference type="Ensembl" id="ENSPKIT00000035715.1">
    <property type="protein sequence ID" value="ENSPKIP00000018877.1"/>
    <property type="gene ID" value="ENSPKIG00000004267.1"/>
</dbReference>
<feature type="compositionally biased region" description="Polar residues" evidence="7">
    <location>
        <begin position="1214"/>
        <end position="1233"/>
    </location>
</feature>
<evidence type="ECO:0000256" key="2">
    <source>
        <dbReference type="ARBA" id="ARBA00004574"/>
    </source>
</evidence>
<dbReference type="Proteomes" id="UP000261540">
    <property type="component" value="Unplaced"/>
</dbReference>
<dbReference type="InterPro" id="IPR022031">
    <property type="entry name" value="Rif1_N"/>
</dbReference>
<feature type="compositionally biased region" description="Polar residues" evidence="7">
    <location>
        <begin position="1488"/>
        <end position="1518"/>
    </location>
</feature>
<keyword evidence="3" id="KW-0158">Chromosome</keyword>
<dbReference type="Pfam" id="PF12231">
    <property type="entry name" value="Rif1_N"/>
    <property type="match status" value="1"/>
</dbReference>
<accession>A0A3B3RJR8</accession>
<feature type="compositionally biased region" description="Polar residues" evidence="7">
    <location>
        <begin position="1188"/>
        <end position="1197"/>
    </location>
</feature>
<dbReference type="GeneTree" id="ENSGT00390000012204"/>
<feature type="region of interest" description="Disordered" evidence="7">
    <location>
        <begin position="1145"/>
        <end position="1197"/>
    </location>
</feature>
<feature type="compositionally biased region" description="Polar residues" evidence="7">
    <location>
        <begin position="1335"/>
        <end position="1346"/>
    </location>
</feature>
<feature type="compositionally biased region" description="Polar residues" evidence="7">
    <location>
        <begin position="1241"/>
        <end position="1258"/>
    </location>
</feature>
<dbReference type="SUPFAM" id="SSF48371">
    <property type="entry name" value="ARM repeat"/>
    <property type="match status" value="1"/>
</dbReference>
<reference evidence="9" key="1">
    <citation type="submission" date="2025-08" db="UniProtKB">
        <authorList>
            <consortium name="Ensembl"/>
        </authorList>
    </citation>
    <scope>IDENTIFICATION</scope>
</reference>
<dbReference type="KEGG" id="pki:111857753"/>
<feature type="domain" description="Telomere-associated protein Rif1 N-terminal" evidence="8">
    <location>
        <begin position="23"/>
        <end position="360"/>
    </location>
</feature>
<evidence type="ECO:0000259" key="8">
    <source>
        <dbReference type="Pfam" id="PF12231"/>
    </source>
</evidence>
<evidence type="ECO:0000256" key="3">
    <source>
        <dbReference type="ARBA" id="ARBA00022454"/>
    </source>
</evidence>
<dbReference type="OrthoDB" id="5399929at2759"/>
<feature type="region of interest" description="Disordered" evidence="7">
    <location>
        <begin position="1488"/>
        <end position="1672"/>
    </location>
</feature>
<feature type="compositionally biased region" description="Low complexity" evidence="7">
    <location>
        <begin position="1816"/>
        <end position="1828"/>
    </location>
</feature>
<feature type="region of interest" description="Disordered" evidence="7">
    <location>
        <begin position="375"/>
        <end position="397"/>
    </location>
</feature>
<feature type="region of interest" description="Disordered" evidence="7">
    <location>
        <begin position="1214"/>
        <end position="1476"/>
    </location>
</feature>